<dbReference type="Proteomes" id="UP000293360">
    <property type="component" value="Unassembled WGS sequence"/>
</dbReference>
<keyword evidence="3" id="KW-1185">Reference proteome</keyword>
<comment type="caution">
    <text evidence="2">The sequence shown here is derived from an EMBL/GenBank/DDBJ whole genome shotgun (WGS) entry which is preliminary data.</text>
</comment>
<sequence length="254" mass="27842">MASPSFTDAGNSATYPNKDYEKLLITARAMGALIPDRHDETPLIVAQMIGVLLLYNAVQNEGFQLHVNEAADDARGQSEVAVHSQCRSWLALSVARINFTKPKLSKREPPTRIYGLEVHRLSEGIDVKPTYLMKLAQGLRAGAMGSEVIEEPLHRCQVTRMIKEPYHDAASCQGNTPLPPPGIAAARTKLGRRLLALVQASKRTQEFTIDGIDKRLEAYRGESGRDSASSTGELHSRASLENLADLRGRRGGEE</sequence>
<feature type="compositionally biased region" description="Basic and acidic residues" evidence="1">
    <location>
        <begin position="234"/>
        <end position="254"/>
    </location>
</feature>
<dbReference type="AlphaFoldDB" id="A0A4Q4TE21"/>
<dbReference type="OrthoDB" id="4778164at2759"/>
<evidence type="ECO:0000256" key="1">
    <source>
        <dbReference type="SAM" id="MobiDB-lite"/>
    </source>
</evidence>
<organism evidence="2 3">
    <name type="scientific">Monosporascus ibericus</name>
    <dbReference type="NCBI Taxonomy" id="155417"/>
    <lineage>
        <taxon>Eukaryota</taxon>
        <taxon>Fungi</taxon>
        <taxon>Dikarya</taxon>
        <taxon>Ascomycota</taxon>
        <taxon>Pezizomycotina</taxon>
        <taxon>Sordariomycetes</taxon>
        <taxon>Xylariomycetidae</taxon>
        <taxon>Xylariales</taxon>
        <taxon>Xylariales incertae sedis</taxon>
        <taxon>Monosporascus</taxon>
    </lineage>
</organism>
<gene>
    <name evidence="2" type="ORF">DL764_004224</name>
</gene>
<protein>
    <submittedName>
        <fullName evidence="2">Uncharacterized protein</fullName>
    </submittedName>
</protein>
<name>A0A4Q4TE21_9PEZI</name>
<accession>A0A4Q4TE21</accession>
<dbReference type="EMBL" id="QJNU01000194">
    <property type="protein sequence ID" value="RYP04808.1"/>
    <property type="molecule type" value="Genomic_DNA"/>
</dbReference>
<feature type="region of interest" description="Disordered" evidence="1">
    <location>
        <begin position="220"/>
        <end position="254"/>
    </location>
</feature>
<evidence type="ECO:0000313" key="3">
    <source>
        <dbReference type="Proteomes" id="UP000293360"/>
    </source>
</evidence>
<reference evidence="2 3" key="1">
    <citation type="submission" date="2018-06" db="EMBL/GenBank/DDBJ databases">
        <title>Complete Genomes of Monosporascus.</title>
        <authorList>
            <person name="Robinson A.J."/>
            <person name="Natvig D.O."/>
        </authorList>
    </citation>
    <scope>NUCLEOTIDE SEQUENCE [LARGE SCALE GENOMIC DNA]</scope>
    <source>
        <strain evidence="2 3">CBS 110550</strain>
    </source>
</reference>
<proteinExistence type="predicted"/>
<evidence type="ECO:0000313" key="2">
    <source>
        <dbReference type="EMBL" id="RYP04808.1"/>
    </source>
</evidence>